<evidence type="ECO:0000256" key="2">
    <source>
        <dbReference type="ARBA" id="ARBA00009261"/>
    </source>
</evidence>
<feature type="transmembrane region" description="Helical" evidence="8">
    <location>
        <begin position="271"/>
        <end position="290"/>
    </location>
</feature>
<comment type="caution">
    <text evidence="10">The sequence shown here is derived from an EMBL/GenBank/DDBJ whole genome shotgun (WGS) entry which is preliminary data.</text>
</comment>
<keyword evidence="7 8" id="KW-0472">Membrane</keyword>
<keyword evidence="6 8" id="KW-1133">Transmembrane helix</keyword>
<keyword evidence="9" id="KW-0732">Signal</keyword>
<dbReference type="PRINTS" id="PR00175">
    <property type="entry name" value="NAALASMPORT"/>
</dbReference>
<keyword evidence="3 8" id="KW-0813">Transport</keyword>
<keyword evidence="5 8" id="KW-0812">Transmembrane</keyword>
<evidence type="ECO:0000313" key="11">
    <source>
        <dbReference type="Proteomes" id="UP000186905"/>
    </source>
</evidence>
<accession>A0A1Q9GFP1</accession>
<dbReference type="OrthoDB" id="9806926at2"/>
<dbReference type="PANTHER" id="PTHR30330">
    <property type="entry name" value="AGSS FAMILY TRANSPORTER, SODIUM-ALANINE"/>
    <property type="match status" value="1"/>
</dbReference>
<evidence type="ECO:0000256" key="5">
    <source>
        <dbReference type="ARBA" id="ARBA00022692"/>
    </source>
</evidence>
<evidence type="ECO:0000256" key="4">
    <source>
        <dbReference type="ARBA" id="ARBA00022475"/>
    </source>
</evidence>
<dbReference type="Gene3D" id="1.20.1740.10">
    <property type="entry name" value="Amino acid/polyamine transporter I"/>
    <property type="match status" value="1"/>
</dbReference>
<dbReference type="AlphaFoldDB" id="A0A1Q9GFP1"/>
<feature type="transmembrane region" description="Helical" evidence="8">
    <location>
        <begin position="59"/>
        <end position="80"/>
    </location>
</feature>
<feature type="transmembrane region" description="Helical" evidence="8">
    <location>
        <begin position="396"/>
        <end position="419"/>
    </location>
</feature>
<comment type="similarity">
    <text evidence="2 8">Belongs to the alanine or glycine:cation symporter (AGCS) (TC 2.A.25) family.</text>
</comment>
<evidence type="ECO:0000256" key="3">
    <source>
        <dbReference type="ARBA" id="ARBA00022448"/>
    </source>
</evidence>
<dbReference type="EMBL" id="MJIL01000088">
    <property type="protein sequence ID" value="OLQ73222.1"/>
    <property type="molecule type" value="Genomic_DNA"/>
</dbReference>
<dbReference type="STRING" id="1903952.BIT28_25300"/>
<comment type="subcellular location">
    <subcellularLocation>
        <location evidence="8">Cell inner membrane</location>
        <topology evidence="8">Multi-pass membrane protein</topology>
    </subcellularLocation>
    <subcellularLocation>
        <location evidence="1">Cell membrane</location>
        <topology evidence="1">Multi-pass membrane protein</topology>
    </subcellularLocation>
</comment>
<dbReference type="GO" id="GO:0005886">
    <property type="term" value="C:plasma membrane"/>
    <property type="evidence" value="ECO:0007669"/>
    <property type="project" value="UniProtKB-SubCell"/>
</dbReference>
<dbReference type="NCBIfam" id="TIGR00835">
    <property type="entry name" value="agcS"/>
    <property type="match status" value="1"/>
</dbReference>
<evidence type="ECO:0000256" key="9">
    <source>
        <dbReference type="SAM" id="SignalP"/>
    </source>
</evidence>
<name>A0A1Q9GFP1_9GAMM</name>
<organism evidence="10 11">
    <name type="scientific">Photobacterium proteolyticum</name>
    <dbReference type="NCBI Taxonomy" id="1903952"/>
    <lineage>
        <taxon>Bacteria</taxon>
        <taxon>Pseudomonadati</taxon>
        <taxon>Pseudomonadota</taxon>
        <taxon>Gammaproteobacteria</taxon>
        <taxon>Vibrionales</taxon>
        <taxon>Vibrionaceae</taxon>
        <taxon>Photobacterium</taxon>
    </lineage>
</organism>
<dbReference type="Proteomes" id="UP000186905">
    <property type="component" value="Unassembled WGS sequence"/>
</dbReference>
<gene>
    <name evidence="10" type="ORF">BIT28_25300</name>
</gene>
<feature type="signal peptide" evidence="9">
    <location>
        <begin position="1"/>
        <end position="22"/>
    </location>
</feature>
<evidence type="ECO:0000256" key="6">
    <source>
        <dbReference type="ARBA" id="ARBA00022989"/>
    </source>
</evidence>
<sequence length="519" mass="54355">MISKISCYLAVALTMFTSSAYAAGEQVGIDKAIDHFFSEYLGWFANTIFTSVPVNGANFPVIVGWLFVAAIIFTLYFGFVQFKRFGLAVKIVKGDFTDPNNKEPGQVSHFQALATALSGTVGLGNIAGVGAALAIGGPGATFWMILCGLLGMASKFCECTLGVKYRNELPNGDVSGGPMYYLSRGLKERGFGGLGKGLAVGFAIMTILGALGGGNMFQGNQANAMIVQTLGVPEGYGWVTGLIMAGMVASVIIGGMPSIARVTGKLVPAMALIYVGMSLIVLVANASLIGDAFGQIIEGAFTGAGVAGGFIGALIQGMKRATFSNEAGVGSAAIAHAAVKTKEPVTEGLVSVLEPFIDTVVICTMTALVITISGMNNGELSGVTLTAAAFTQTADIFQYVLAVAVVMFAFSTMISWSYYGLKAWTYLFGEGKGTELAYKVMFCCFVVIGASVSFGAVIDFSDAAIFAMSIFNIIGLYFLMPVVKKELQSFIARVQSGEIKDFSKEGEKGLAFSKETETN</sequence>
<proteinExistence type="inferred from homology"/>
<feature type="transmembrane region" description="Helical" evidence="8">
    <location>
        <begin position="296"/>
        <end position="315"/>
    </location>
</feature>
<keyword evidence="11" id="KW-1185">Reference proteome</keyword>
<dbReference type="RefSeq" id="WP_075766690.1">
    <property type="nucleotide sequence ID" value="NZ_MJIL01000088.1"/>
</dbReference>
<feature type="chain" id="PRO_5013294228" evidence="9">
    <location>
        <begin position="23"/>
        <end position="519"/>
    </location>
</feature>
<feature type="transmembrane region" description="Helical" evidence="8">
    <location>
        <begin position="356"/>
        <end position="376"/>
    </location>
</feature>
<evidence type="ECO:0000256" key="7">
    <source>
        <dbReference type="ARBA" id="ARBA00023136"/>
    </source>
</evidence>
<feature type="transmembrane region" description="Helical" evidence="8">
    <location>
        <begin position="464"/>
        <end position="483"/>
    </location>
</feature>
<feature type="transmembrane region" description="Helical" evidence="8">
    <location>
        <begin position="440"/>
        <end position="458"/>
    </location>
</feature>
<dbReference type="GO" id="GO:0005283">
    <property type="term" value="F:amino acid:sodium symporter activity"/>
    <property type="evidence" value="ECO:0007669"/>
    <property type="project" value="InterPro"/>
</dbReference>
<feature type="transmembrane region" description="Helical" evidence="8">
    <location>
        <begin position="197"/>
        <end position="217"/>
    </location>
</feature>
<protein>
    <submittedName>
        <fullName evidence="10">Alanine glycine permease</fullName>
    </submittedName>
</protein>
<evidence type="ECO:0000256" key="1">
    <source>
        <dbReference type="ARBA" id="ARBA00004651"/>
    </source>
</evidence>
<evidence type="ECO:0000313" key="10">
    <source>
        <dbReference type="EMBL" id="OLQ73222.1"/>
    </source>
</evidence>
<keyword evidence="4" id="KW-1003">Cell membrane</keyword>
<keyword evidence="8" id="KW-0769">Symport</keyword>
<dbReference type="InterPro" id="IPR001463">
    <property type="entry name" value="Na/Ala_symport"/>
</dbReference>
<feature type="transmembrane region" description="Helical" evidence="8">
    <location>
        <begin position="237"/>
        <end position="259"/>
    </location>
</feature>
<reference evidence="10 11" key="1">
    <citation type="submission" date="2016-09" db="EMBL/GenBank/DDBJ databases">
        <title>Photobacterium proteolyticum sp. nov. a protease producing bacterium isolated from ocean sediments of Laizhou Bay.</title>
        <authorList>
            <person name="Li Y."/>
        </authorList>
    </citation>
    <scope>NUCLEOTIDE SEQUENCE [LARGE SCALE GENOMIC DNA]</scope>
    <source>
        <strain evidence="10 11">13-12</strain>
    </source>
</reference>
<keyword evidence="8" id="KW-0997">Cell inner membrane</keyword>
<dbReference type="PANTHER" id="PTHR30330:SF3">
    <property type="entry name" value="TRANSCRIPTIONAL REGULATOR, LRP FAMILY"/>
    <property type="match status" value="1"/>
</dbReference>
<evidence type="ECO:0000256" key="8">
    <source>
        <dbReference type="RuleBase" id="RU363064"/>
    </source>
</evidence>
<dbReference type="Pfam" id="PF01235">
    <property type="entry name" value="Na_Ala_symp"/>
    <property type="match status" value="1"/>
</dbReference>